<dbReference type="Gene3D" id="3.40.50.300">
    <property type="entry name" value="P-loop containing nucleotide triphosphate hydrolases"/>
    <property type="match status" value="1"/>
</dbReference>
<name>A0A0F9F5X9_9ZZZZ</name>
<evidence type="ECO:0008006" key="2">
    <source>
        <dbReference type="Google" id="ProtNLM"/>
    </source>
</evidence>
<feature type="non-terminal residue" evidence="1">
    <location>
        <position position="364"/>
    </location>
</feature>
<proteinExistence type="predicted"/>
<reference evidence="1" key="1">
    <citation type="journal article" date="2015" name="Nature">
        <title>Complex archaea that bridge the gap between prokaryotes and eukaryotes.</title>
        <authorList>
            <person name="Spang A."/>
            <person name="Saw J.H."/>
            <person name="Jorgensen S.L."/>
            <person name="Zaremba-Niedzwiedzka K."/>
            <person name="Martijn J."/>
            <person name="Lind A.E."/>
            <person name="van Eijk R."/>
            <person name="Schleper C."/>
            <person name="Guy L."/>
            <person name="Ettema T.J."/>
        </authorList>
    </citation>
    <scope>NUCLEOTIDE SEQUENCE</scope>
</reference>
<dbReference type="EMBL" id="LAZR01031814">
    <property type="protein sequence ID" value="KKL52660.1"/>
    <property type="molecule type" value="Genomic_DNA"/>
</dbReference>
<accession>A0A0F9F5X9</accession>
<organism evidence="1">
    <name type="scientific">marine sediment metagenome</name>
    <dbReference type="NCBI Taxonomy" id="412755"/>
    <lineage>
        <taxon>unclassified sequences</taxon>
        <taxon>metagenomes</taxon>
        <taxon>ecological metagenomes</taxon>
    </lineage>
</organism>
<dbReference type="AlphaFoldDB" id="A0A0F9F5X9"/>
<evidence type="ECO:0000313" key="1">
    <source>
        <dbReference type="EMBL" id="KKL52660.1"/>
    </source>
</evidence>
<dbReference type="InterPro" id="IPR027417">
    <property type="entry name" value="P-loop_NTPase"/>
</dbReference>
<sequence length="364" mass="41171">MMTETTAARLEALARAEAEKARRIREGFHPRPYQEPLWEALQGGVRRAVAVWHRRAGKDKVSLQWTVKEAMEKPGIYWHMLPTQKQARKVVWDGIGKDGKRMLDAFPGWRNPGTGIVKALRHDEMRIELTSGSIWQLVGSDNYDSLMGANPRGVVFSEYSLANPSAWEFIRPILAENEGWVLFIYTPRGRNHGWTLYDMANNHPKWFAELLTVNDTGAISLEAIEEDRLSGMSPEMIQQEYYCSFDAPLVGSYYGDMMTKAENDGRIGEVLHDPALPVETAFDLGIGDPTAIWFFQRYGASEIRLIDYYEDSGESIAFYVNLLNEKAKPESQGGRGFNYIKHTFPHDAGAKELGTGKTIEEMLG</sequence>
<protein>
    <recommendedName>
        <fullName evidence="2">Terminase large subunit gp17-like C-terminal domain-containing protein</fullName>
    </recommendedName>
</protein>
<gene>
    <name evidence="1" type="ORF">LCGC14_2283220</name>
</gene>
<comment type="caution">
    <text evidence="1">The sequence shown here is derived from an EMBL/GenBank/DDBJ whole genome shotgun (WGS) entry which is preliminary data.</text>
</comment>